<evidence type="ECO:0000256" key="1">
    <source>
        <dbReference type="SAM" id="MobiDB-lite"/>
    </source>
</evidence>
<keyword evidence="2" id="KW-1133">Transmembrane helix</keyword>
<sequence length="240" mass="27072">MSQRMNTLIDMCTAAVLLVSLFAQTLASNKTDWYGLGVNECFGRTCKFGQYCSKATFLGGHCRDCDEMTVWCHTDREHLKTKMPSCFYICLRQDGGLDWRHYVLITILAVVLTVGLLVFIYTRKRRNPCCRLRKMPDAQDPERVDLDVRPEADMRRLDPEATERLVAAEPTIAINYMTDNDTAHINDDVSAGYNDSGRSSFEDVRVPTQNTSTSDCPSPLRPHSPTQAIDELAAVITLHD</sequence>
<keyword evidence="3" id="KW-0732">Signal</keyword>
<accession>A0ABD0KSK2</accession>
<evidence type="ECO:0000256" key="2">
    <source>
        <dbReference type="SAM" id="Phobius"/>
    </source>
</evidence>
<evidence type="ECO:0000313" key="5">
    <source>
        <dbReference type="Proteomes" id="UP001519460"/>
    </source>
</evidence>
<feature type="transmembrane region" description="Helical" evidence="2">
    <location>
        <begin position="101"/>
        <end position="121"/>
    </location>
</feature>
<feature type="chain" id="PRO_5044810844" evidence="3">
    <location>
        <begin position="28"/>
        <end position="240"/>
    </location>
</feature>
<keyword evidence="5" id="KW-1185">Reference proteome</keyword>
<comment type="caution">
    <text evidence="4">The sequence shown here is derived from an EMBL/GenBank/DDBJ whole genome shotgun (WGS) entry which is preliminary data.</text>
</comment>
<dbReference type="AlphaFoldDB" id="A0ABD0KSK2"/>
<dbReference type="EMBL" id="JACVVK020000130">
    <property type="protein sequence ID" value="KAK7490130.1"/>
    <property type="molecule type" value="Genomic_DNA"/>
</dbReference>
<name>A0ABD0KSK2_9CAEN</name>
<evidence type="ECO:0000256" key="3">
    <source>
        <dbReference type="SAM" id="SignalP"/>
    </source>
</evidence>
<keyword evidence="2" id="KW-0812">Transmembrane</keyword>
<proteinExistence type="predicted"/>
<feature type="compositionally biased region" description="Polar residues" evidence="1">
    <location>
        <begin position="207"/>
        <end position="216"/>
    </location>
</feature>
<feature type="signal peptide" evidence="3">
    <location>
        <begin position="1"/>
        <end position="27"/>
    </location>
</feature>
<keyword evidence="2" id="KW-0472">Membrane</keyword>
<reference evidence="4 5" key="1">
    <citation type="journal article" date="2023" name="Sci. Data">
        <title>Genome assembly of the Korean intertidal mud-creeper Batillaria attramentaria.</title>
        <authorList>
            <person name="Patra A.K."/>
            <person name="Ho P.T."/>
            <person name="Jun S."/>
            <person name="Lee S.J."/>
            <person name="Kim Y."/>
            <person name="Won Y.J."/>
        </authorList>
    </citation>
    <scope>NUCLEOTIDE SEQUENCE [LARGE SCALE GENOMIC DNA]</scope>
    <source>
        <strain evidence="4">Wonlab-2016</strain>
    </source>
</reference>
<evidence type="ECO:0000313" key="4">
    <source>
        <dbReference type="EMBL" id="KAK7490130.1"/>
    </source>
</evidence>
<dbReference type="Proteomes" id="UP001519460">
    <property type="component" value="Unassembled WGS sequence"/>
</dbReference>
<feature type="region of interest" description="Disordered" evidence="1">
    <location>
        <begin position="196"/>
        <end position="225"/>
    </location>
</feature>
<protein>
    <submittedName>
        <fullName evidence="4">Uncharacterized protein</fullName>
    </submittedName>
</protein>
<organism evidence="4 5">
    <name type="scientific">Batillaria attramentaria</name>
    <dbReference type="NCBI Taxonomy" id="370345"/>
    <lineage>
        <taxon>Eukaryota</taxon>
        <taxon>Metazoa</taxon>
        <taxon>Spiralia</taxon>
        <taxon>Lophotrochozoa</taxon>
        <taxon>Mollusca</taxon>
        <taxon>Gastropoda</taxon>
        <taxon>Caenogastropoda</taxon>
        <taxon>Sorbeoconcha</taxon>
        <taxon>Cerithioidea</taxon>
        <taxon>Batillariidae</taxon>
        <taxon>Batillaria</taxon>
    </lineage>
</organism>
<gene>
    <name evidence="4" type="ORF">BaRGS_00018652</name>
</gene>